<organism evidence="1 2">
    <name type="scientific">Polarella glacialis</name>
    <name type="common">Dinoflagellate</name>
    <dbReference type="NCBI Taxonomy" id="89957"/>
    <lineage>
        <taxon>Eukaryota</taxon>
        <taxon>Sar</taxon>
        <taxon>Alveolata</taxon>
        <taxon>Dinophyceae</taxon>
        <taxon>Suessiales</taxon>
        <taxon>Suessiaceae</taxon>
        <taxon>Polarella</taxon>
    </lineage>
</organism>
<keyword evidence="2" id="KW-1185">Reference proteome</keyword>
<comment type="caution">
    <text evidence="1">The sequence shown here is derived from an EMBL/GenBank/DDBJ whole genome shotgun (WGS) entry which is preliminary data.</text>
</comment>
<dbReference type="AlphaFoldDB" id="A0A813GE17"/>
<proteinExistence type="predicted"/>
<accession>A0A813GE17</accession>
<protein>
    <submittedName>
        <fullName evidence="1">Uncharacterized protein</fullName>
    </submittedName>
</protein>
<sequence length="163" mass="17402">PEPTEDCLSSSLTEAWSPTKARWCCQSRQIGCPTTSTPAETSYDCRAGVKAWQRGWSAAKKAWCCEHAGFGCSQDLDLSEPSETEQKFLMGVSPEVIQGEGSEAAAASKGFLVMLLSSLALLGAWSLQRRHLLAVADEDSYSPVPLGDLVAVSAGESDMIEAL</sequence>
<dbReference type="EMBL" id="CAJNNV010027967">
    <property type="protein sequence ID" value="CAE8622409.1"/>
    <property type="molecule type" value="Genomic_DNA"/>
</dbReference>
<evidence type="ECO:0000313" key="1">
    <source>
        <dbReference type="EMBL" id="CAE8622409.1"/>
    </source>
</evidence>
<dbReference type="Proteomes" id="UP000654075">
    <property type="component" value="Unassembled WGS sequence"/>
</dbReference>
<reference evidence="1" key="1">
    <citation type="submission" date="2021-02" db="EMBL/GenBank/DDBJ databases">
        <authorList>
            <person name="Dougan E. K."/>
            <person name="Rhodes N."/>
            <person name="Thang M."/>
            <person name="Chan C."/>
        </authorList>
    </citation>
    <scope>NUCLEOTIDE SEQUENCE</scope>
</reference>
<evidence type="ECO:0000313" key="2">
    <source>
        <dbReference type="Proteomes" id="UP000654075"/>
    </source>
</evidence>
<feature type="non-terminal residue" evidence="1">
    <location>
        <position position="1"/>
    </location>
</feature>
<name>A0A813GE17_POLGL</name>
<gene>
    <name evidence="1" type="ORF">PGLA1383_LOCUS39853</name>
</gene>